<evidence type="ECO:0000259" key="8">
    <source>
        <dbReference type="PROSITE" id="PS50011"/>
    </source>
</evidence>
<dbReference type="RefSeq" id="WP_055285293.1">
    <property type="nucleotide sequence ID" value="NZ_CYYP01000002.1"/>
</dbReference>
<dbReference type="InterPro" id="IPR011009">
    <property type="entry name" value="Kinase-like_dom_sf"/>
</dbReference>
<evidence type="ECO:0000256" key="4">
    <source>
        <dbReference type="ARBA" id="ARBA00022741"/>
    </source>
</evidence>
<keyword evidence="7" id="KW-1133">Transmembrane helix</keyword>
<evidence type="ECO:0000256" key="2">
    <source>
        <dbReference type="ARBA" id="ARBA00022527"/>
    </source>
</evidence>
<keyword evidence="7" id="KW-0812">Transmembrane</keyword>
<dbReference type="PROSITE" id="PS50011">
    <property type="entry name" value="PROTEIN_KINASE_DOM"/>
    <property type="match status" value="1"/>
</dbReference>
<feature type="transmembrane region" description="Helical" evidence="7">
    <location>
        <begin position="488"/>
        <end position="508"/>
    </location>
</feature>
<dbReference type="PROSITE" id="PS00109">
    <property type="entry name" value="PROTEIN_KINASE_TYR"/>
    <property type="match status" value="1"/>
</dbReference>
<keyword evidence="5 9" id="KW-0418">Kinase</keyword>
<dbReference type="GO" id="GO:0004674">
    <property type="term" value="F:protein serine/threonine kinase activity"/>
    <property type="evidence" value="ECO:0007669"/>
    <property type="project" value="UniProtKB-KW"/>
</dbReference>
<keyword evidence="7" id="KW-0472">Membrane</keyword>
<dbReference type="Proteomes" id="UP000095468">
    <property type="component" value="Unassembled WGS sequence"/>
</dbReference>
<evidence type="ECO:0000256" key="7">
    <source>
        <dbReference type="SAM" id="Phobius"/>
    </source>
</evidence>
<organism evidence="9 10">
    <name type="scientific">Collinsella aerofaciens</name>
    <dbReference type="NCBI Taxonomy" id="74426"/>
    <lineage>
        <taxon>Bacteria</taxon>
        <taxon>Bacillati</taxon>
        <taxon>Actinomycetota</taxon>
        <taxon>Coriobacteriia</taxon>
        <taxon>Coriobacteriales</taxon>
        <taxon>Coriobacteriaceae</taxon>
        <taxon>Collinsella</taxon>
    </lineage>
</organism>
<evidence type="ECO:0000256" key="6">
    <source>
        <dbReference type="ARBA" id="ARBA00022840"/>
    </source>
</evidence>
<evidence type="ECO:0000256" key="1">
    <source>
        <dbReference type="ARBA" id="ARBA00012513"/>
    </source>
</evidence>
<dbReference type="EC" id="2.7.11.1" evidence="1"/>
<dbReference type="PANTHER" id="PTHR43289">
    <property type="entry name" value="MITOGEN-ACTIVATED PROTEIN KINASE KINASE KINASE 20-RELATED"/>
    <property type="match status" value="1"/>
</dbReference>
<name>A0A173XE04_9ACTN</name>
<evidence type="ECO:0000256" key="5">
    <source>
        <dbReference type="ARBA" id="ARBA00022777"/>
    </source>
</evidence>
<keyword evidence="6" id="KW-0067">ATP-binding</keyword>
<dbReference type="AlphaFoldDB" id="A0A173XE04"/>
<sequence>MMTDLASTTPQSLGRDPMVGLRLARVDGFEPAIALGQDELPAYLRRFTILFADDATMRRGGIGRVTRAVNAQGEDVALKQLILPTRDEFDDDAAHESLVAKFKAAFREEYECHRALSGLKGFPRLYGWGEVDGVPAIVMEWVEGETLARLRSRLAVDDAGRLSPLVAARLGRDLFDLLCRMSLVGEGFVHRDISPANIMVRTARLPLDRQLAEGTFDLCLIDFGSSLALEPASAVAGTGGKASFTERYATLRRATVAYAPPEMLTDDIPDLRALRMSPAIDVYAAASTVYELIAGVAPYEAAPSTSGASGSRKRTRDIASPYRLKMDTRPDYPIGAHAPGCDLTQLLRREPDVALAAAEQAQQLGLEPDSEELRDALAFVDAQLFDVVMACLSSHQKDRPEPAAVEAALSAFCDHYAQNVGRSLRGEPLTPCPMDASGRAVRRALMVGATVVCGVVWAVVVVSAALLASGARVTATLGSLVWSGSLPGIIAALALALPGIAGVAAGALARDRRSGFLQGVLALSACEVPVLVVAACSVFSQCAVMGGLVAALVATYTLTWFLLAMGFAFELPVSAPRRTKAQMATPLAGGAAAARTFGGPVEVSSDSISTTKEA</sequence>
<feature type="transmembrane region" description="Helical" evidence="7">
    <location>
        <begin position="444"/>
        <end position="468"/>
    </location>
</feature>
<dbReference type="InterPro" id="IPR000719">
    <property type="entry name" value="Prot_kinase_dom"/>
</dbReference>
<keyword evidence="3 9" id="KW-0808">Transferase</keyword>
<evidence type="ECO:0000313" key="10">
    <source>
        <dbReference type="Proteomes" id="UP000095468"/>
    </source>
</evidence>
<keyword evidence="2" id="KW-0723">Serine/threonine-protein kinase</keyword>
<dbReference type="PANTHER" id="PTHR43289:SF6">
    <property type="entry name" value="SERINE_THREONINE-PROTEIN KINASE NEKL-3"/>
    <property type="match status" value="1"/>
</dbReference>
<dbReference type="SUPFAM" id="SSF56112">
    <property type="entry name" value="Protein kinase-like (PK-like)"/>
    <property type="match status" value="1"/>
</dbReference>
<feature type="domain" description="Protein kinase" evidence="8">
    <location>
        <begin position="51"/>
        <end position="412"/>
    </location>
</feature>
<dbReference type="EMBL" id="CYYP01000002">
    <property type="protein sequence ID" value="CUN48875.1"/>
    <property type="molecule type" value="Genomic_DNA"/>
</dbReference>
<dbReference type="Pfam" id="PF00069">
    <property type="entry name" value="Pkinase"/>
    <property type="match status" value="1"/>
</dbReference>
<proteinExistence type="predicted"/>
<protein>
    <recommendedName>
        <fullName evidence="1">non-specific serine/threonine protein kinase</fullName>
        <ecNumber evidence="1">2.7.11.1</ecNumber>
    </recommendedName>
</protein>
<evidence type="ECO:0000256" key="3">
    <source>
        <dbReference type="ARBA" id="ARBA00022679"/>
    </source>
</evidence>
<dbReference type="GO" id="GO:0005524">
    <property type="term" value="F:ATP binding"/>
    <property type="evidence" value="ECO:0007669"/>
    <property type="project" value="UniProtKB-KW"/>
</dbReference>
<evidence type="ECO:0000313" key="9">
    <source>
        <dbReference type="EMBL" id="CUN48875.1"/>
    </source>
</evidence>
<gene>
    <name evidence="9" type="primary">pknD</name>
    <name evidence="9" type="ORF">ERS852381_00274</name>
</gene>
<dbReference type="Gene3D" id="1.10.510.10">
    <property type="entry name" value="Transferase(Phosphotransferase) domain 1"/>
    <property type="match status" value="1"/>
</dbReference>
<dbReference type="SMART" id="SM00220">
    <property type="entry name" value="S_TKc"/>
    <property type="match status" value="1"/>
</dbReference>
<keyword evidence="4" id="KW-0547">Nucleotide-binding</keyword>
<feature type="transmembrane region" description="Helical" evidence="7">
    <location>
        <begin position="520"/>
        <end position="540"/>
    </location>
</feature>
<dbReference type="InterPro" id="IPR008266">
    <property type="entry name" value="Tyr_kinase_AS"/>
</dbReference>
<accession>A0A173XE04</accession>
<reference evidence="9 10" key="1">
    <citation type="submission" date="2015-09" db="EMBL/GenBank/DDBJ databases">
        <authorList>
            <consortium name="Pathogen Informatics"/>
        </authorList>
    </citation>
    <scope>NUCLEOTIDE SEQUENCE [LARGE SCALE GENOMIC DNA]</scope>
    <source>
        <strain evidence="9 10">2789STDY5608823</strain>
    </source>
</reference>
<feature type="transmembrane region" description="Helical" evidence="7">
    <location>
        <begin position="546"/>
        <end position="569"/>
    </location>
</feature>